<dbReference type="STRING" id="861299.J421_3843"/>
<dbReference type="Gene3D" id="3.30.420.150">
    <property type="entry name" value="Exopolyphosphatase. Domain 2"/>
    <property type="match status" value="1"/>
</dbReference>
<evidence type="ECO:0000259" key="3">
    <source>
        <dbReference type="Pfam" id="PF21447"/>
    </source>
</evidence>
<dbReference type="eggNOG" id="COG2206">
    <property type="taxonomic scope" value="Bacteria"/>
</dbReference>
<evidence type="ECO:0000259" key="2">
    <source>
        <dbReference type="Pfam" id="PF02541"/>
    </source>
</evidence>
<proteinExistence type="predicted"/>
<organism evidence="4 5">
    <name type="scientific">Gemmatirosa kalamazoonensis</name>
    <dbReference type="NCBI Taxonomy" id="861299"/>
    <lineage>
        <taxon>Bacteria</taxon>
        <taxon>Pseudomonadati</taxon>
        <taxon>Gemmatimonadota</taxon>
        <taxon>Gemmatimonadia</taxon>
        <taxon>Gemmatimonadales</taxon>
        <taxon>Gemmatimonadaceae</taxon>
        <taxon>Gemmatirosa</taxon>
    </lineage>
</organism>
<dbReference type="PANTHER" id="PTHR30005:SF0">
    <property type="entry name" value="RETROGRADE REGULATION PROTEIN 2"/>
    <property type="match status" value="1"/>
</dbReference>
<dbReference type="HOGENOM" id="CLU_025908_4_2_0"/>
<dbReference type="PIRSF" id="PIRSF001267">
    <property type="entry name" value="Pyrophosphatase_GppA_Ppx"/>
    <property type="match status" value="1"/>
</dbReference>
<accession>W0RM42</accession>
<dbReference type="Pfam" id="PF02541">
    <property type="entry name" value="Ppx-GppA"/>
    <property type="match status" value="1"/>
</dbReference>
<evidence type="ECO:0000313" key="4">
    <source>
        <dbReference type="EMBL" id="AHG91380.1"/>
    </source>
</evidence>
<dbReference type="InterPro" id="IPR050273">
    <property type="entry name" value="GppA/Ppx_hydrolase"/>
</dbReference>
<dbReference type="KEGG" id="gba:J421_3843"/>
<feature type="domain" description="Ppx/GppA phosphatase C-terminal" evidence="3">
    <location>
        <begin position="335"/>
        <end position="484"/>
    </location>
</feature>
<dbReference type="SUPFAM" id="SSF109604">
    <property type="entry name" value="HD-domain/PDEase-like"/>
    <property type="match status" value="1"/>
</dbReference>
<reference evidence="4 5" key="1">
    <citation type="journal article" date="2014" name="Genome Announc.">
        <title>Genome Sequence and Methylome of Soil Bacterium Gemmatirosa kalamazoonensis KBS708T, a Member of the Rarely Cultivated Gemmatimonadetes Phylum.</title>
        <authorList>
            <person name="Debruyn J.M."/>
            <person name="Radosevich M."/>
            <person name="Wommack K.E."/>
            <person name="Polson S.W."/>
            <person name="Hauser L.J."/>
            <person name="Fawaz M.N."/>
            <person name="Korlach J."/>
            <person name="Tsai Y.C."/>
        </authorList>
    </citation>
    <scope>NUCLEOTIDE SEQUENCE [LARGE SCALE GENOMIC DNA]</scope>
    <source>
        <strain evidence="4 5">KBS708</strain>
    </source>
</reference>
<dbReference type="PANTHER" id="PTHR30005">
    <property type="entry name" value="EXOPOLYPHOSPHATASE"/>
    <property type="match status" value="1"/>
</dbReference>
<dbReference type="AlphaFoldDB" id="W0RM42"/>
<keyword evidence="5" id="KW-1185">Reference proteome</keyword>
<evidence type="ECO:0000256" key="1">
    <source>
        <dbReference type="ARBA" id="ARBA00022801"/>
    </source>
</evidence>
<dbReference type="Proteomes" id="UP000019151">
    <property type="component" value="Chromosome"/>
</dbReference>
<dbReference type="Gene3D" id="3.30.420.40">
    <property type="match status" value="1"/>
</dbReference>
<dbReference type="GO" id="GO:0016462">
    <property type="term" value="F:pyrophosphatase activity"/>
    <property type="evidence" value="ECO:0007669"/>
    <property type="project" value="TreeGrafter"/>
</dbReference>
<dbReference type="InParanoid" id="W0RM42"/>
<dbReference type="InterPro" id="IPR003607">
    <property type="entry name" value="HD/PDEase_dom"/>
</dbReference>
<sequence length="525" mass="56997">MEMMRSNDGAPAATNGSDAVRIAAIDIGSNSIRQIVADVSPDGKIRVADEMKAMPRLGAGVDATGELAEASMQAALAELSRMATLARQVGANRIEAVATSAVRDAANGGAFLERVRMETGLRVRLLSGEEEARLAFRSALAHFELGVGRTVVMDIGGGSLELAFAADGLLDCLESFPFGAIRTTDQFLGERPRDRDVKMLRREVRRAVREHVPLKEWHKARVIGSGGTFTNLASIMNTRLGLQDAPNGHGTVVTRGDVEETLDMLAAMSAAERAAVPGLNPDRADIIVAGLAVAAEVLDLLEARELHVSAYGIREGLLLEAARVEPRAADPGEARERSVREFAERCHYEAPHAEQVRKLALQLYDQLAARLGCEPGDREILADAALLHDVGYHISYERHHKHSYHLILHADFVGMTPAEQAAVANVARYHRGAPPKKTHENYGSLDRSLRRRIKRLAALLRLADGLDRGHVAAVERVQATVEKTRLLLHLVPVPDATSLRLESWGADRKAELLAKLLDVDVEVEA</sequence>
<protein>
    <submittedName>
        <fullName evidence="4">Ppx/GppA phosphatase</fullName>
    </submittedName>
</protein>
<dbReference type="eggNOG" id="COG0248">
    <property type="taxonomic scope" value="Bacteria"/>
</dbReference>
<dbReference type="RefSeq" id="WP_104022829.1">
    <property type="nucleotide sequence ID" value="NZ_CP007128.1"/>
</dbReference>
<dbReference type="InterPro" id="IPR003695">
    <property type="entry name" value="Ppx_GppA_N"/>
</dbReference>
<dbReference type="InterPro" id="IPR030673">
    <property type="entry name" value="PyroPPase_GppA_Ppx"/>
</dbReference>
<dbReference type="OrthoDB" id="9814545at2"/>
<dbReference type="EMBL" id="CP007128">
    <property type="protein sequence ID" value="AHG91380.1"/>
    <property type="molecule type" value="Genomic_DNA"/>
</dbReference>
<dbReference type="CDD" id="cd24006">
    <property type="entry name" value="ASKHA_NBD_PPX_GppA"/>
    <property type="match status" value="1"/>
</dbReference>
<keyword evidence="1" id="KW-0378">Hydrolase</keyword>
<dbReference type="PATRIC" id="fig|861299.3.peg.3899"/>
<dbReference type="Gene3D" id="1.10.3210.10">
    <property type="entry name" value="Hypothetical protein af1432"/>
    <property type="match status" value="1"/>
</dbReference>
<name>W0RM42_9BACT</name>
<dbReference type="CDD" id="cd00077">
    <property type="entry name" value="HDc"/>
    <property type="match status" value="1"/>
</dbReference>
<feature type="domain" description="Ppx/GppA phosphatase N-terminal" evidence="2">
    <location>
        <begin position="42"/>
        <end position="321"/>
    </location>
</feature>
<dbReference type="InterPro" id="IPR048950">
    <property type="entry name" value="Ppx_GppA_C"/>
</dbReference>
<evidence type="ECO:0000313" key="5">
    <source>
        <dbReference type="Proteomes" id="UP000019151"/>
    </source>
</evidence>
<dbReference type="InterPro" id="IPR043129">
    <property type="entry name" value="ATPase_NBD"/>
</dbReference>
<gene>
    <name evidence="4" type="ORF">J421_3843</name>
</gene>
<dbReference type="Pfam" id="PF21447">
    <property type="entry name" value="Ppx-GppA_III"/>
    <property type="match status" value="1"/>
</dbReference>
<dbReference type="SUPFAM" id="SSF53067">
    <property type="entry name" value="Actin-like ATPase domain"/>
    <property type="match status" value="2"/>
</dbReference>